<gene>
    <name evidence="2" type="ORF">AVDCRST_MAG04-1628</name>
</gene>
<feature type="non-terminal residue" evidence="2">
    <location>
        <position position="1"/>
    </location>
</feature>
<proteinExistence type="predicted"/>
<feature type="region of interest" description="Disordered" evidence="1">
    <location>
        <begin position="12"/>
        <end position="65"/>
    </location>
</feature>
<evidence type="ECO:0000256" key="1">
    <source>
        <dbReference type="SAM" id="MobiDB-lite"/>
    </source>
</evidence>
<protein>
    <submittedName>
        <fullName evidence="2">Uncharacterized protein</fullName>
    </submittedName>
</protein>
<feature type="compositionally biased region" description="Low complexity" evidence="1">
    <location>
        <begin position="16"/>
        <end position="34"/>
    </location>
</feature>
<evidence type="ECO:0000313" key="2">
    <source>
        <dbReference type="EMBL" id="CAA9241263.1"/>
    </source>
</evidence>
<dbReference type="AlphaFoldDB" id="A0A6J4I3C4"/>
<reference evidence="2" key="1">
    <citation type="submission" date="2020-02" db="EMBL/GenBank/DDBJ databases">
        <authorList>
            <person name="Meier V. D."/>
        </authorList>
    </citation>
    <scope>NUCLEOTIDE SEQUENCE</scope>
    <source>
        <strain evidence="2">AVDCRST_MAG04</strain>
    </source>
</reference>
<dbReference type="EMBL" id="CADCTL010000114">
    <property type="protein sequence ID" value="CAA9241263.1"/>
    <property type="molecule type" value="Genomic_DNA"/>
</dbReference>
<organism evidence="2">
    <name type="scientific">uncultured Acetobacteraceae bacterium</name>
    <dbReference type="NCBI Taxonomy" id="169975"/>
    <lineage>
        <taxon>Bacteria</taxon>
        <taxon>Pseudomonadati</taxon>
        <taxon>Pseudomonadota</taxon>
        <taxon>Alphaproteobacteria</taxon>
        <taxon>Acetobacterales</taxon>
        <taxon>Acetobacteraceae</taxon>
        <taxon>environmental samples</taxon>
    </lineage>
</organism>
<feature type="compositionally biased region" description="Polar residues" evidence="1">
    <location>
        <begin position="35"/>
        <end position="65"/>
    </location>
</feature>
<feature type="non-terminal residue" evidence="2">
    <location>
        <position position="80"/>
    </location>
</feature>
<name>A0A6J4I3C4_9PROT</name>
<sequence length="80" mass="8721">WPCCTAPIQKLRPPWSGRRSSAASYRRATRAAGSPASNTRRPSAKRTSTIPASMSVWSPRCTRNSPPACGCSTAFRRPML</sequence>
<accession>A0A6J4I3C4</accession>